<dbReference type="EMBL" id="LLZH01000212">
    <property type="protein sequence ID" value="KUL31452.1"/>
    <property type="molecule type" value="Genomic_DNA"/>
</dbReference>
<name>A0A117MRA4_9ACTN</name>
<reference evidence="4 5" key="1">
    <citation type="submission" date="2015-10" db="EMBL/GenBank/DDBJ databases">
        <authorList>
            <person name="Gilbert D.G."/>
        </authorList>
    </citation>
    <scope>NUCLEOTIDE SEQUENCE [LARGE SCALE GENOMIC DNA]</scope>
    <source>
        <strain evidence="4 5">NRRL B-16712</strain>
    </source>
</reference>
<proteinExistence type="predicted"/>
<dbReference type="InterPro" id="IPR011528">
    <property type="entry name" value="NERD"/>
</dbReference>
<dbReference type="Pfam" id="PF13538">
    <property type="entry name" value="UvrD_C_2"/>
    <property type="match status" value="1"/>
</dbReference>
<evidence type="ECO:0000313" key="4">
    <source>
        <dbReference type="EMBL" id="KUL31452.1"/>
    </source>
</evidence>
<evidence type="ECO:0008006" key="6">
    <source>
        <dbReference type="Google" id="ProtNLM"/>
    </source>
</evidence>
<sequence>MIPAPERFGHIESRAEARVAGLLAQVDMGQPATCFYSVHLPRHEYKRMAEIDFLIITNDVILVVEVKGGRLARHDGVWTFTDRYGQTHEKREGPFDQARTAMFALENSLMRRLPALSTPFGAVVVTPDQALESDLEWDPAEHIGPAAMTVSGLEKALKKASSFWRAKTHRPVRDGDHREVLSILRPDFDWIPRLSLMIPSYENDYLHLAREQYDMLRGSEVNDRIFCTGGAGSGKTLLAVETARRAAQSGAAVLLTCRSPRVVDVMRRSLSDVRVVCSAWSDPMDGPPFDVLVVDEAQDLLNVDDCLRLDQLVVGGLRAGRWRMFSDPNNQTNIHGSFDPDVYREVASHASQYKLPYNCRNTSAIVTQTQLMTHADLGVARVGEGPAVVFEKPSADADTAALLDAHLRKLRRDEIDLGEVVVITLRDSTQVSAARQTKAFRAGQLVPVDPDTDTAKGVARLATVQDFKGLEAQHVLVVDIDEVDEPIARSRLYVAMTRPRISLWLAVGPLAWQQLTAALQENLR</sequence>
<feature type="domain" description="NERD" evidence="1">
    <location>
        <begin position="13"/>
        <end position="125"/>
    </location>
</feature>
<evidence type="ECO:0000259" key="2">
    <source>
        <dbReference type="Pfam" id="PF09848"/>
    </source>
</evidence>
<keyword evidence="5" id="KW-1185">Reference proteome</keyword>
<dbReference type="AlphaFoldDB" id="A0A117MRA4"/>
<dbReference type="InterPro" id="IPR027785">
    <property type="entry name" value="UvrD-like_helicase_C"/>
</dbReference>
<organism evidence="4 5">
    <name type="scientific">Actinoplanes awajinensis subsp. mycoplanecinus</name>
    <dbReference type="NCBI Taxonomy" id="135947"/>
    <lineage>
        <taxon>Bacteria</taxon>
        <taxon>Bacillati</taxon>
        <taxon>Actinomycetota</taxon>
        <taxon>Actinomycetes</taxon>
        <taxon>Micromonosporales</taxon>
        <taxon>Micromonosporaceae</taxon>
        <taxon>Actinoplanes</taxon>
    </lineage>
</organism>
<dbReference type="InterPro" id="IPR018647">
    <property type="entry name" value="SLFN_3-like_DNA/RNA_helicase"/>
</dbReference>
<dbReference type="Pfam" id="PF09848">
    <property type="entry name" value="SLFN-g3_helicase"/>
    <property type="match status" value="1"/>
</dbReference>
<evidence type="ECO:0000259" key="3">
    <source>
        <dbReference type="Pfam" id="PF13538"/>
    </source>
</evidence>
<dbReference type="Proteomes" id="UP000053244">
    <property type="component" value="Unassembled WGS sequence"/>
</dbReference>
<evidence type="ECO:0000259" key="1">
    <source>
        <dbReference type="Pfam" id="PF08378"/>
    </source>
</evidence>
<comment type="caution">
    <text evidence="4">The sequence shown here is derived from an EMBL/GenBank/DDBJ whole genome shotgun (WGS) entry which is preliminary data.</text>
</comment>
<protein>
    <recommendedName>
        <fullName evidence="6">NERD domain-containing protein</fullName>
    </recommendedName>
</protein>
<feature type="domain" description="UvrD-like helicase C-terminal" evidence="3">
    <location>
        <begin position="460"/>
        <end position="505"/>
    </location>
</feature>
<evidence type="ECO:0000313" key="5">
    <source>
        <dbReference type="Proteomes" id="UP000053244"/>
    </source>
</evidence>
<accession>A0A117MRA4</accession>
<feature type="domain" description="Schlafen group 3-like DNA/RNA helicase" evidence="2">
    <location>
        <begin position="225"/>
        <end position="302"/>
    </location>
</feature>
<gene>
    <name evidence="4" type="ORF">ADL15_22225</name>
</gene>
<dbReference type="InterPro" id="IPR027417">
    <property type="entry name" value="P-loop_NTPase"/>
</dbReference>
<dbReference type="Gene3D" id="3.40.50.300">
    <property type="entry name" value="P-loop containing nucleotide triphosphate hydrolases"/>
    <property type="match status" value="2"/>
</dbReference>
<dbReference type="SUPFAM" id="SSF52540">
    <property type="entry name" value="P-loop containing nucleoside triphosphate hydrolases"/>
    <property type="match status" value="1"/>
</dbReference>
<dbReference type="Pfam" id="PF08378">
    <property type="entry name" value="NERD"/>
    <property type="match status" value="1"/>
</dbReference>